<sequence length="73" mass="8455">MSNFPKILIVSGIVLIVIGLAWMFLGRFIQLGRLPGDIVIDRGNFKFYFPLVTCILISVVFSLIMYLIRWFMK</sequence>
<feature type="transmembrane region" description="Helical" evidence="1">
    <location>
        <begin position="45"/>
        <end position="68"/>
    </location>
</feature>
<dbReference type="OrthoDB" id="9811610at2"/>
<keyword evidence="1" id="KW-0472">Membrane</keyword>
<keyword evidence="1" id="KW-0812">Transmembrane</keyword>
<evidence type="ECO:0000313" key="2">
    <source>
        <dbReference type="EMBL" id="RRJ64760.1"/>
    </source>
</evidence>
<evidence type="ECO:0000256" key="1">
    <source>
        <dbReference type="SAM" id="Phobius"/>
    </source>
</evidence>
<dbReference type="AlphaFoldDB" id="A0A3P3U3N7"/>
<dbReference type="InterPro" id="IPR021320">
    <property type="entry name" value="DUF2905"/>
</dbReference>
<reference evidence="2 3" key="1">
    <citation type="submission" date="2018-11" db="EMBL/GenBank/DDBJ databases">
        <title>Genome sequencing of Paenibacillus sp. KCOM 3021 (= ChDC PVNT-B20).</title>
        <authorList>
            <person name="Kook J.-K."/>
            <person name="Park S.-N."/>
            <person name="Lim Y.K."/>
        </authorList>
    </citation>
    <scope>NUCLEOTIDE SEQUENCE [LARGE SCALE GENOMIC DNA]</scope>
    <source>
        <strain evidence="2 3">KCOM 3021</strain>
    </source>
</reference>
<keyword evidence="1" id="KW-1133">Transmembrane helix</keyword>
<organism evidence="2 3">
    <name type="scientific">Paenibacillus oralis</name>
    <dbReference type="NCBI Taxonomy" id="2490856"/>
    <lineage>
        <taxon>Bacteria</taxon>
        <taxon>Bacillati</taxon>
        <taxon>Bacillota</taxon>
        <taxon>Bacilli</taxon>
        <taxon>Bacillales</taxon>
        <taxon>Paenibacillaceae</taxon>
        <taxon>Paenibacillus</taxon>
    </lineage>
</organism>
<dbReference type="Pfam" id="PF11146">
    <property type="entry name" value="DUF2905"/>
    <property type="match status" value="1"/>
</dbReference>
<gene>
    <name evidence="2" type="ORF">EHV15_18895</name>
</gene>
<comment type="caution">
    <text evidence="2">The sequence shown here is derived from an EMBL/GenBank/DDBJ whole genome shotgun (WGS) entry which is preliminary data.</text>
</comment>
<protein>
    <submittedName>
        <fullName evidence="2">DUF2905 domain-containing protein</fullName>
    </submittedName>
</protein>
<name>A0A3P3U3N7_9BACL</name>
<proteinExistence type="predicted"/>
<keyword evidence="3" id="KW-1185">Reference proteome</keyword>
<dbReference type="Proteomes" id="UP000267017">
    <property type="component" value="Unassembled WGS sequence"/>
</dbReference>
<accession>A0A3P3U3N7</accession>
<feature type="transmembrane region" description="Helical" evidence="1">
    <location>
        <begin position="7"/>
        <end position="25"/>
    </location>
</feature>
<dbReference type="EMBL" id="RRCN01000001">
    <property type="protein sequence ID" value="RRJ64760.1"/>
    <property type="molecule type" value="Genomic_DNA"/>
</dbReference>
<dbReference type="PANTHER" id="PTHR36443:SF1">
    <property type="entry name" value="BSR5223 PROTEIN"/>
    <property type="match status" value="1"/>
</dbReference>
<dbReference type="PANTHER" id="PTHR36443">
    <property type="entry name" value="BSR5223 PROTEIN"/>
    <property type="match status" value="1"/>
</dbReference>
<dbReference type="RefSeq" id="WP_128632562.1">
    <property type="nucleotide sequence ID" value="NZ_RRCN01000001.1"/>
</dbReference>
<evidence type="ECO:0000313" key="3">
    <source>
        <dbReference type="Proteomes" id="UP000267017"/>
    </source>
</evidence>